<name>A0AA37ML30_XYLRU</name>
<proteinExistence type="predicted"/>
<comment type="caution">
    <text evidence="1">The sequence shown here is derived from an EMBL/GenBank/DDBJ whole genome shotgun (WGS) entry which is preliminary data.</text>
</comment>
<evidence type="ECO:0000313" key="1">
    <source>
        <dbReference type="EMBL" id="GJG33336.1"/>
    </source>
</evidence>
<accession>A0AA37ML30</accession>
<sequence length="98" mass="11057">MDGSDYRCVEEQDLLGYAPFAAMHTFLNLTQKGYKETAGLTAHCLRFLGNNKAFAIILRPRSLAGNSRQSPMNMSAMPTHLQKVESHDSYENVLLYCR</sequence>
<dbReference type="Proteomes" id="UP000887097">
    <property type="component" value="Unassembled WGS sequence"/>
</dbReference>
<dbReference type="EMBL" id="BPTT01000001">
    <property type="protein sequence ID" value="GJG33336.1"/>
    <property type="molecule type" value="Genomic_DNA"/>
</dbReference>
<protein>
    <submittedName>
        <fullName evidence="1">Uncharacterized protein</fullName>
    </submittedName>
</protein>
<reference evidence="1" key="1">
    <citation type="submission" date="2021-08" db="EMBL/GenBank/DDBJ databases">
        <title>Prevotella lacticifex sp. nov., isolated from rumen of cow.</title>
        <authorList>
            <person name="Shinkai T."/>
            <person name="Ikeyama N."/>
            <person name="Kumagai M."/>
            <person name="Ohmori H."/>
            <person name="Sakamoto M."/>
            <person name="Ohkuma M."/>
            <person name="Mitsumori M."/>
        </authorList>
    </citation>
    <scope>NUCLEOTIDE SEQUENCE</scope>
    <source>
        <strain evidence="1">JCM 8259</strain>
    </source>
</reference>
<dbReference type="AlphaFoldDB" id="A0AA37ML30"/>
<gene>
    <name evidence="1" type="ORF">PRMUPPPA20_14450</name>
</gene>
<organism evidence="1 2">
    <name type="scientific">Xylanibacter ruminicola</name>
    <name type="common">Prevotella ruminicola</name>
    <dbReference type="NCBI Taxonomy" id="839"/>
    <lineage>
        <taxon>Bacteria</taxon>
        <taxon>Pseudomonadati</taxon>
        <taxon>Bacteroidota</taxon>
        <taxon>Bacteroidia</taxon>
        <taxon>Bacteroidales</taxon>
        <taxon>Prevotellaceae</taxon>
        <taxon>Xylanibacter</taxon>
    </lineage>
</organism>
<evidence type="ECO:0000313" key="2">
    <source>
        <dbReference type="Proteomes" id="UP000887097"/>
    </source>
</evidence>